<dbReference type="InterPro" id="IPR000259">
    <property type="entry name" value="Adhesion_dom_fimbrial"/>
</dbReference>
<dbReference type="RefSeq" id="WP_310824467.1">
    <property type="nucleotide sequence ID" value="NZ_JAQGEC010000002.1"/>
</dbReference>
<sequence length="333" mass="36698">MKRFGLIFLLLFPLLAQAYCRSSGTTNMTKTLNLDMSTGSAAQTFNTQFTGSLTCYNTDEKIRLDNLLDKYVVELTGSNGEQPIYMQLDLEGGDNFPVTIGKSTEQAAALFNDQTFTLKAQYISPSTYVSKKITNGNKIEFIDNSPALTFTNIDSCSNSSILLRLICYITKSFLPGNVTYTQNLIINVTHKPTTCRFTQHQYTINMPPTTTNNILTGKNTETGKTDLQLTCDGVYNVATNPVSFKVADGDWDSSGQILKNSSSSGATGVGFQIFAEDTSTALKRGDVLKSIQNRNPIEPGYTFPITARYVRIPGEALQPGEMQSRVKFIVDYN</sequence>
<comment type="subcellular location">
    <subcellularLocation>
        <location evidence="1">Fimbrium</location>
    </subcellularLocation>
</comment>
<evidence type="ECO:0000256" key="5">
    <source>
        <dbReference type="SAM" id="SignalP"/>
    </source>
</evidence>
<feature type="domain" description="Fimbrial-type adhesion" evidence="6">
    <location>
        <begin position="188"/>
        <end position="332"/>
    </location>
</feature>
<feature type="chain" id="PRO_5041942011" evidence="5">
    <location>
        <begin position="19"/>
        <end position="333"/>
    </location>
</feature>
<proteinExistence type="inferred from homology"/>
<feature type="signal peptide" evidence="5">
    <location>
        <begin position="1"/>
        <end position="18"/>
    </location>
</feature>
<dbReference type="GO" id="GO:0043709">
    <property type="term" value="P:cell adhesion involved in single-species biofilm formation"/>
    <property type="evidence" value="ECO:0007669"/>
    <property type="project" value="TreeGrafter"/>
</dbReference>
<organism evidence="7 8">
    <name type="scientific">Pseudenterobacter timonensis</name>
    <dbReference type="NCBI Taxonomy" id="1755099"/>
    <lineage>
        <taxon>Bacteria</taxon>
        <taxon>Pseudomonadati</taxon>
        <taxon>Pseudomonadota</taxon>
        <taxon>Gammaproteobacteria</taxon>
        <taxon>Enterobacterales</taxon>
        <taxon>Enterobacteriaceae</taxon>
        <taxon>Pseudenterobacter</taxon>
    </lineage>
</organism>
<protein>
    <submittedName>
        <fullName evidence="7">Fimbrial protein</fullName>
    </submittedName>
</protein>
<accession>A0AAE4ITS3</accession>
<gene>
    <name evidence="7" type="ORF">O7047_02715</name>
</gene>
<comment type="caution">
    <text evidence="7">The sequence shown here is derived from an EMBL/GenBank/DDBJ whole genome shotgun (WGS) entry which is preliminary data.</text>
</comment>
<reference evidence="7" key="1">
    <citation type="submission" date="2022-12" db="EMBL/GenBank/DDBJ databases">
        <title>NDM-1 containing novel ST 2018 Pseudenterobacter timonensis.</title>
        <authorList>
            <person name="Halder G."/>
            <person name="Mandal S."/>
            <person name="Dutta S."/>
        </authorList>
    </citation>
    <scope>NUCLEOTIDE SEQUENCE</scope>
    <source>
        <strain evidence="7">CNCI147</strain>
    </source>
</reference>
<evidence type="ECO:0000313" key="8">
    <source>
        <dbReference type="Proteomes" id="UP001248822"/>
    </source>
</evidence>
<evidence type="ECO:0000256" key="3">
    <source>
        <dbReference type="ARBA" id="ARBA00022729"/>
    </source>
</evidence>
<name>A0AAE4ITS3_9ENTR</name>
<dbReference type="Pfam" id="PF00419">
    <property type="entry name" value="Fimbrial"/>
    <property type="match status" value="1"/>
</dbReference>
<keyword evidence="3 5" id="KW-0732">Signal</keyword>
<dbReference type="Gene3D" id="2.60.40.1090">
    <property type="entry name" value="Fimbrial-type adhesion domain"/>
    <property type="match status" value="1"/>
</dbReference>
<evidence type="ECO:0000256" key="1">
    <source>
        <dbReference type="ARBA" id="ARBA00004561"/>
    </source>
</evidence>
<dbReference type="SUPFAM" id="SSF49401">
    <property type="entry name" value="Bacterial adhesins"/>
    <property type="match status" value="1"/>
</dbReference>
<keyword evidence="4" id="KW-0281">Fimbrium</keyword>
<dbReference type="Proteomes" id="UP001248822">
    <property type="component" value="Unassembled WGS sequence"/>
</dbReference>
<evidence type="ECO:0000256" key="2">
    <source>
        <dbReference type="ARBA" id="ARBA00006671"/>
    </source>
</evidence>
<dbReference type="AlphaFoldDB" id="A0AAE4ITS3"/>
<dbReference type="GO" id="GO:0009289">
    <property type="term" value="C:pilus"/>
    <property type="evidence" value="ECO:0007669"/>
    <property type="project" value="UniProtKB-SubCell"/>
</dbReference>
<dbReference type="InterPro" id="IPR008966">
    <property type="entry name" value="Adhesion_dom_sf"/>
</dbReference>
<dbReference type="PANTHER" id="PTHR33420:SF3">
    <property type="entry name" value="FIMBRIAL SUBUNIT ELFA"/>
    <property type="match status" value="1"/>
</dbReference>
<dbReference type="InterPro" id="IPR050263">
    <property type="entry name" value="Bact_Fimbrial_Adh_Pro"/>
</dbReference>
<evidence type="ECO:0000256" key="4">
    <source>
        <dbReference type="ARBA" id="ARBA00023263"/>
    </source>
</evidence>
<comment type="similarity">
    <text evidence="2">Belongs to the fimbrial protein family.</text>
</comment>
<evidence type="ECO:0000259" key="6">
    <source>
        <dbReference type="Pfam" id="PF00419"/>
    </source>
</evidence>
<evidence type="ECO:0000313" key="7">
    <source>
        <dbReference type="EMBL" id="MDR9889149.1"/>
    </source>
</evidence>
<dbReference type="EMBL" id="JAQGEC010000002">
    <property type="protein sequence ID" value="MDR9889149.1"/>
    <property type="molecule type" value="Genomic_DNA"/>
</dbReference>
<dbReference type="InterPro" id="IPR036937">
    <property type="entry name" value="Adhesion_dom_fimbrial_sf"/>
</dbReference>
<dbReference type="PANTHER" id="PTHR33420">
    <property type="entry name" value="FIMBRIAL SUBUNIT ELFA-RELATED"/>
    <property type="match status" value="1"/>
</dbReference>